<evidence type="ECO:0000259" key="6">
    <source>
        <dbReference type="PROSITE" id="PS51192"/>
    </source>
</evidence>
<dbReference type="PANTHER" id="PTHR45626">
    <property type="entry name" value="TRANSCRIPTION TERMINATION FACTOR 2-RELATED"/>
    <property type="match status" value="1"/>
</dbReference>
<comment type="similarity">
    <text evidence="1">Belongs to the SNF2/RAD54 helicase family.</text>
</comment>
<feature type="region of interest" description="Disordered" evidence="5">
    <location>
        <begin position="1"/>
        <end position="23"/>
    </location>
</feature>
<dbReference type="GO" id="GO:0005737">
    <property type="term" value="C:cytoplasm"/>
    <property type="evidence" value="ECO:0007669"/>
    <property type="project" value="TreeGrafter"/>
</dbReference>
<gene>
    <name evidence="8" type="ORF">M011DRAFT_394737</name>
</gene>
<name>A0A6A6VP14_9PLEO</name>
<dbReference type="GO" id="GO:0008094">
    <property type="term" value="F:ATP-dependent activity, acting on DNA"/>
    <property type="evidence" value="ECO:0007669"/>
    <property type="project" value="TreeGrafter"/>
</dbReference>
<dbReference type="PROSITE" id="PS51194">
    <property type="entry name" value="HELICASE_CTER"/>
    <property type="match status" value="1"/>
</dbReference>
<reference evidence="8" key="1">
    <citation type="journal article" date="2020" name="Stud. Mycol.">
        <title>101 Dothideomycetes genomes: a test case for predicting lifestyles and emergence of pathogens.</title>
        <authorList>
            <person name="Haridas S."/>
            <person name="Albert R."/>
            <person name="Binder M."/>
            <person name="Bloem J."/>
            <person name="Labutti K."/>
            <person name="Salamov A."/>
            <person name="Andreopoulos B."/>
            <person name="Baker S."/>
            <person name="Barry K."/>
            <person name="Bills G."/>
            <person name="Bluhm B."/>
            <person name="Cannon C."/>
            <person name="Castanera R."/>
            <person name="Culley D."/>
            <person name="Daum C."/>
            <person name="Ezra D."/>
            <person name="Gonzalez J."/>
            <person name="Henrissat B."/>
            <person name="Kuo A."/>
            <person name="Liang C."/>
            <person name="Lipzen A."/>
            <person name="Lutzoni F."/>
            <person name="Magnuson J."/>
            <person name="Mondo S."/>
            <person name="Nolan M."/>
            <person name="Ohm R."/>
            <person name="Pangilinan J."/>
            <person name="Park H.-J."/>
            <person name="Ramirez L."/>
            <person name="Alfaro M."/>
            <person name="Sun H."/>
            <person name="Tritt A."/>
            <person name="Yoshinaga Y."/>
            <person name="Zwiers L.-H."/>
            <person name="Turgeon B."/>
            <person name="Goodwin S."/>
            <person name="Spatafora J."/>
            <person name="Crous P."/>
            <person name="Grigoriev I."/>
        </authorList>
    </citation>
    <scope>NUCLEOTIDE SEQUENCE</scope>
    <source>
        <strain evidence="8">CBS 119925</strain>
    </source>
</reference>
<dbReference type="InterPro" id="IPR049730">
    <property type="entry name" value="SNF2/RAD54-like_C"/>
</dbReference>
<dbReference type="Proteomes" id="UP000799440">
    <property type="component" value="Unassembled WGS sequence"/>
</dbReference>
<feature type="domain" description="Helicase C-terminal" evidence="7">
    <location>
        <begin position="623"/>
        <end position="785"/>
    </location>
</feature>
<evidence type="ECO:0000313" key="8">
    <source>
        <dbReference type="EMBL" id="KAF2751496.1"/>
    </source>
</evidence>
<dbReference type="PANTHER" id="PTHR45626:SF16">
    <property type="entry name" value="ATP-DEPENDENT HELICASE ULS1"/>
    <property type="match status" value="1"/>
</dbReference>
<dbReference type="SUPFAM" id="SSF52540">
    <property type="entry name" value="P-loop containing nucleoside triphosphate hydrolases"/>
    <property type="match status" value="2"/>
</dbReference>
<dbReference type="Pfam" id="PF00176">
    <property type="entry name" value="SNF2-rel_dom"/>
    <property type="match status" value="1"/>
</dbReference>
<dbReference type="InterPro" id="IPR014001">
    <property type="entry name" value="Helicase_ATP-bd"/>
</dbReference>
<feature type="domain" description="Helicase ATP-binding" evidence="6">
    <location>
        <begin position="86"/>
        <end position="266"/>
    </location>
</feature>
<dbReference type="InterPro" id="IPR038718">
    <property type="entry name" value="SNF2-like_sf"/>
</dbReference>
<evidence type="ECO:0000256" key="2">
    <source>
        <dbReference type="ARBA" id="ARBA00022741"/>
    </source>
</evidence>
<evidence type="ECO:0000259" key="7">
    <source>
        <dbReference type="PROSITE" id="PS51194"/>
    </source>
</evidence>
<dbReference type="GO" id="GO:0005524">
    <property type="term" value="F:ATP binding"/>
    <property type="evidence" value="ECO:0007669"/>
    <property type="project" value="UniProtKB-KW"/>
</dbReference>
<evidence type="ECO:0000256" key="3">
    <source>
        <dbReference type="ARBA" id="ARBA00022801"/>
    </source>
</evidence>
<dbReference type="InterPro" id="IPR001650">
    <property type="entry name" value="Helicase_C-like"/>
</dbReference>
<sequence>MNGYPSTSHPPHVPEPFENPRNGFPAHFYNNAGPTYRTEQEKAVAESVLENLELRDDAPPEQRTPTPAAMASQLMEHQKIALKWLIEQEEEWKGGIVADEMGLGKTVEAISLIISRPAQDQIQKTTLVVAPVSLMWQWEKEIARHIRPEHRLKVLVYHNKEVRKTSYDELRTYDVIVTTYGTLASEYKKKIDATGRFANAKQALLGPNSKWYRVILDEAHNIKNKDTVSSKAAADLVTKYRWCMTGTPMMNSLLELFGLVRFMRINLSTWLPCSDFNTFKVGIQRAITRPEDMQRLQVLLKKIMLRRLKTTIIDGKQLCDIPPKEIKTHPIILTEEERETYDNFEDKMRHQVSKDMNNMALFSKLLRMAQICDHKFLIMDLAQQAATDSIEDKELTARARNLEPAVVSRLKGVFQTMPECFYCSDVPVNPTIFVPCGHFCCGDCFLKGTDSEQAVKLDCYDPQCRAKIDAKHITDYKHFCWAHCPEEWQDVNPEGTPEQPLAEDSDSDDDESDRDDVKKEEDVDEHRNLAGFVVADDVDDDDEAQGGSTTTTTRVTTPADPSTAPPARPTMNGTALNGATRKPKRRKLTLAELKKESLKNRAAKERYIRKLRKIYKPSSKINTIIDILSVIRSKDHKEKTLIFSQWTSMLDLLEIPLQDGGYKFQRYDGSMKPEARALVVANFTDDDTQTILLISLKAGNAGLNLNMASQVILVDPFWNPYIEDQAVDRAHRMPQKRVVQVHRLLTEDSIEDRIVSLQEEKREMIGQALGEGGSQGGGLTRRDIMRLFGFKR</sequence>
<feature type="compositionally biased region" description="Acidic residues" evidence="5">
    <location>
        <begin position="501"/>
        <end position="514"/>
    </location>
</feature>
<dbReference type="OrthoDB" id="423559at2759"/>
<dbReference type="CDD" id="cd18793">
    <property type="entry name" value="SF2_C_SNF"/>
    <property type="match status" value="1"/>
</dbReference>
<protein>
    <submittedName>
        <fullName evidence="8">Uncharacterized protein</fullName>
    </submittedName>
</protein>
<dbReference type="Gene3D" id="3.30.40.10">
    <property type="entry name" value="Zinc/RING finger domain, C3HC4 (zinc finger)"/>
    <property type="match status" value="1"/>
</dbReference>
<accession>A0A6A6VP14</accession>
<evidence type="ECO:0000256" key="1">
    <source>
        <dbReference type="ARBA" id="ARBA00007025"/>
    </source>
</evidence>
<dbReference type="SMART" id="SM00490">
    <property type="entry name" value="HELICc"/>
    <property type="match status" value="1"/>
</dbReference>
<evidence type="ECO:0000313" key="9">
    <source>
        <dbReference type="Proteomes" id="UP000799440"/>
    </source>
</evidence>
<keyword evidence="4" id="KW-0067">ATP-binding</keyword>
<dbReference type="InterPro" id="IPR000330">
    <property type="entry name" value="SNF2_N"/>
</dbReference>
<evidence type="ECO:0000256" key="5">
    <source>
        <dbReference type="SAM" id="MobiDB-lite"/>
    </source>
</evidence>
<dbReference type="GO" id="GO:0005634">
    <property type="term" value="C:nucleus"/>
    <property type="evidence" value="ECO:0007669"/>
    <property type="project" value="TreeGrafter"/>
</dbReference>
<dbReference type="Gene3D" id="3.40.50.10810">
    <property type="entry name" value="Tandem AAA-ATPase domain"/>
    <property type="match status" value="1"/>
</dbReference>
<dbReference type="Gene3D" id="3.40.50.300">
    <property type="entry name" value="P-loop containing nucleotide triphosphate hydrolases"/>
    <property type="match status" value="1"/>
</dbReference>
<dbReference type="SMART" id="SM00487">
    <property type="entry name" value="DEXDc"/>
    <property type="match status" value="1"/>
</dbReference>
<keyword evidence="9" id="KW-1185">Reference proteome</keyword>
<feature type="region of interest" description="Disordered" evidence="5">
    <location>
        <begin position="491"/>
        <end position="585"/>
    </location>
</feature>
<dbReference type="PROSITE" id="PS51192">
    <property type="entry name" value="HELICASE_ATP_BIND_1"/>
    <property type="match status" value="1"/>
</dbReference>
<dbReference type="CDD" id="cd18008">
    <property type="entry name" value="DEXDc_SHPRH-like"/>
    <property type="match status" value="1"/>
</dbReference>
<evidence type="ECO:0000256" key="4">
    <source>
        <dbReference type="ARBA" id="ARBA00022840"/>
    </source>
</evidence>
<organism evidence="8 9">
    <name type="scientific">Sporormia fimetaria CBS 119925</name>
    <dbReference type="NCBI Taxonomy" id="1340428"/>
    <lineage>
        <taxon>Eukaryota</taxon>
        <taxon>Fungi</taxon>
        <taxon>Dikarya</taxon>
        <taxon>Ascomycota</taxon>
        <taxon>Pezizomycotina</taxon>
        <taxon>Dothideomycetes</taxon>
        <taxon>Pleosporomycetidae</taxon>
        <taxon>Pleosporales</taxon>
        <taxon>Sporormiaceae</taxon>
        <taxon>Sporormia</taxon>
    </lineage>
</organism>
<keyword evidence="3" id="KW-0378">Hydrolase</keyword>
<feature type="compositionally biased region" description="Low complexity" evidence="5">
    <location>
        <begin position="549"/>
        <end position="562"/>
    </location>
</feature>
<dbReference type="InterPro" id="IPR050628">
    <property type="entry name" value="SNF2_RAD54_helicase_TF"/>
</dbReference>
<dbReference type="InterPro" id="IPR027417">
    <property type="entry name" value="P-loop_NTPase"/>
</dbReference>
<dbReference type="AlphaFoldDB" id="A0A6A6VP14"/>
<dbReference type="GO" id="GO:0000724">
    <property type="term" value="P:double-strand break repair via homologous recombination"/>
    <property type="evidence" value="ECO:0007669"/>
    <property type="project" value="TreeGrafter"/>
</dbReference>
<dbReference type="Pfam" id="PF00271">
    <property type="entry name" value="Helicase_C"/>
    <property type="match status" value="1"/>
</dbReference>
<keyword evidence="2" id="KW-0547">Nucleotide-binding</keyword>
<proteinExistence type="inferred from homology"/>
<dbReference type="EMBL" id="MU006562">
    <property type="protein sequence ID" value="KAF2751496.1"/>
    <property type="molecule type" value="Genomic_DNA"/>
</dbReference>
<feature type="compositionally biased region" description="Basic and acidic residues" evidence="5">
    <location>
        <begin position="515"/>
        <end position="528"/>
    </location>
</feature>
<dbReference type="GO" id="GO:0016787">
    <property type="term" value="F:hydrolase activity"/>
    <property type="evidence" value="ECO:0007669"/>
    <property type="project" value="UniProtKB-KW"/>
</dbReference>
<dbReference type="InterPro" id="IPR013083">
    <property type="entry name" value="Znf_RING/FYVE/PHD"/>
</dbReference>